<sequence>MYPRKKKCFLHVGGKHEYVVLSCFQVSFCPFIPSIISPTRLHYMPSTSSYEIIHHECRLLW</sequence>
<proteinExistence type="predicted"/>
<protein>
    <submittedName>
        <fullName evidence="1">Uncharacterized protein</fullName>
    </submittedName>
</protein>
<dbReference type="Proteomes" id="UP000238479">
    <property type="component" value="Chromosome 2"/>
</dbReference>
<name>A0A2P6S142_ROSCH</name>
<reference evidence="1 2" key="1">
    <citation type="journal article" date="2018" name="Nat. Genet.">
        <title>The Rosa genome provides new insights in the design of modern roses.</title>
        <authorList>
            <person name="Bendahmane M."/>
        </authorList>
    </citation>
    <scope>NUCLEOTIDE SEQUENCE [LARGE SCALE GENOMIC DNA]</scope>
    <source>
        <strain evidence="2">cv. Old Blush</strain>
    </source>
</reference>
<dbReference type="AlphaFoldDB" id="A0A2P6S142"/>
<gene>
    <name evidence="1" type="ORF">RchiOBHm_Chr2g0154921</name>
</gene>
<dbReference type="EMBL" id="PDCK01000040">
    <property type="protein sequence ID" value="PRQ52385.1"/>
    <property type="molecule type" value="Genomic_DNA"/>
</dbReference>
<evidence type="ECO:0000313" key="2">
    <source>
        <dbReference type="Proteomes" id="UP000238479"/>
    </source>
</evidence>
<comment type="caution">
    <text evidence="1">The sequence shown here is derived from an EMBL/GenBank/DDBJ whole genome shotgun (WGS) entry which is preliminary data.</text>
</comment>
<evidence type="ECO:0000313" key="1">
    <source>
        <dbReference type="EMBL" id="PRQ52385.1"/>
    </source>
</evidence>
<dbReference type="Gramene" id="PRQ52385">
    <property type="protein sequence ID" value="PRQ52385"/>
    <property type="gene ID" value="RchiOBHm_Chr2g0154921"/>
</dbReference>
<organism evidence="1 2">
    <name type="scientific">Rosa chinensis</name>
    <name type="common">China rose</name>
    <dbReference type="NCBI Taxonomy" id="74649"/>
    <lineage>
        <taxon>Eukaryota</taxon>
        <taxon>Viridiplantae</taxon>
        <taxon>Streptophyta</taxon>
        <taxon>Embryophyta</taxon>
        <taxon>Tracheophyta</taxon>
        <taxon>Spermatophyta</taxon>
        <taxon>Magnoliopsida</taxon>
        <taxon>eudicotyledons</taxon>
        <taxon>Gunneridae</taxon>
        <taxon>Pentapetalae</taxon>
        <taxon>rosids</taxon>
        <taxon>fabids</taxon>
        <taxon>Rosales</taxon>
        <taxon>Rosaceae</taxon>
        <taxon>Rosoideae</taxon>
        <taxon>Rosoideae incertae sedis</taxon>
        <taxon>Rosa</taxon>
    </lineage>
</organism>
<accession>A0A2P6S142</accession>
<keyword evidence="2" id="KW-1185">Reference proteome</keyword>